<keyword evidence="10" id="KW-1185">Reference proteome</keyword>
<feature type="signal peptide" evidence="8">
    <location>
        <begin position="1"/>
        <end position="22"/>
    </location>
</feature>
<accession>A0AAV8W3Q6</accession>
<proteinExistence type="predicted"/>
<dbReference type="GO" id="GO:0030431">
    <property type="term" value="P:sleep"/>
    <property type="evidence" value="ECO:0007669"/>
    <property type="project" value="InterPro"/>
</dbReference>
<evidence type="ECO:0000256" key="3">
    <source>
        <dbReference type="ARBA" id="ARBA00022692"/>
    </source>
</evidence>
<name>A0AAV8W3Q6_9CUCU</name>
<evidence type="ECO:0000256" key="8">
    <source>
        <dbReference type="SAM" id="SignalP"/>
    </source>
</evidence>
<dbReference type="PANTHER" id="PTHR33562:SF29">
    <property type="entry name" value="PROTEIN SLEEPLESS"/>
    <property type="match status" value="1"/>
</dbReference>
<evidence type="ECO:0000256" key="2">
    <source>
        <dbReference type="ARBA" id="ARBA00022622"/>
    </source>
</evidence>
<evidence type="ECO:0008006" key="11">
    <source>
        <dbReference type="Google" id="ProtNLM"/>
    </source>
</evidence>
<comment type="subcellular location">
    <subcellularLocation>
        <location evidence="1">Membrane</location>
        <topology evidence="1">Lipid-anchor</topology>
        <topology evidence="1">GPI-anchor</topology>
    </subcellularLocation>
</comment>
<keyword evidence="7" id="KW-0449">Lipoprotein</keyword>
<evidence type="ECO:0000313" key="9">
    <source>
        <dbReference type="EMBL" id="KAJ8921114.1"/>
    </source>
</evidence>
<evidence type="ECO:0000256" key="6">
    <source>
        <dbReference type="ARBA" id="ARBA00023136"/>
    </source>
</evidence>
<keyword evidence="3" id="KW-0812">Transmembrane</keyword>
<evidence type="ECO:0000256" key="1">
    <source>
        <dbReference type="ARBA" id="ARBA00004589"/>
    </source>
</evidence>
<dbReference type="GO" id="GO:0032222">
    <property type="term" value="P:regulation of synaptic transmission, cholinergic"/>
    <property type="evidence" value="ECO:0007669"/>
    <property type="project" value="InterPro"/>
</dbReference>
<keyword evidence="2" id="KW-0325">Glycoprotein</keyword>
<dbReference type="EMBL" id="JANEYG010000011">
    <property type="protein sequence ID" value="KAJ8921114.1"/>
    <property type="molecule type" value="Genomic_DNA"/>
</dbReference>
<evidence type="ECO:0000313" key="10">
    <source>
        <dbReference type="Proteomes" id="UP001159042"/>
    </source>
</evidence>
<dbReference type="GO" id="GO:0098552">
    <property type="term" value="C:side of membrane"/>
    <property type="evidence" value="ECO:0007669"/>
    <property type="project" value="UniProtKB-KW"/>
</dbReference>
<dbReference type="AlphaFoldDB" id="A0AAV8W3Q6"/>
<evidence type="ECO:0000256" key="5">
    <source>
        <dbReference type="ARBA" id="ARBA00022989"/>
    </source>
</evidence>
<keyword evidence="5" id="KW-1133">Transmembrane helix</keyword>
<dbReference type="InterPro" id="IPR050975">
    <property type="entry name" value="Sleep_regulator"/>
</dbReference>
<dbReference type="Proteomes" id="UP001159042">
    <property type="component" value="Unassembled WGS sequence"/>
</dbReference>
<keyword evidence="4 8" id="KW-0732">Signal</keyword>
<feature type="chain" id="PRO_5043821353" description="Protein sleepless" evidence="8">
    <location>
        <begin position="23"/>
        <end position="174"/>
    </location>
</feature>
<protein>
    <recommendedName>
        <fullName evidence="11">Protein sleepless</fullName>
    </recommendedName>
</protein>
<sequence length="174" mass="19458">MFKFGCCACICVIISIISYAQALSSQCYFCNGEYCNDPFDRNRASIVTCSSSARLVNGRSGNLTNLDSKSEEWNSLETKLWNSFHNLFGTTNEYVCAKSTYYSSVHQINMTIRRCMPKNFKGMEPCTHLSNIINNGYGRVRTCSFCETELCNSGISLKNSVLVLLTVSVLKVVL</sequence>
<comment type="caution">
    <text evidence="9">The sequence shown here is derived from an EMBL/GenBank/DDBJ whole genome shotgun (WGS) entry which is preliminary data.</text>
</comment>
<evidence type="ECO:0000256" key="4">
    <source>
        <dbReference type="ARBA" id="ARBA00022729"/>
    </source>
</evidence>
<keyword evidence="2" id="KW-0336">GPI-anchor</keyword>
<gene>
    <name evidence="9" type="ORF">NQ315_013584</name>
</gene>
<reference evidence="9 10" key="1">
    <citation type="journal article" date="2023" name="Insect Mol. Biol.">
        <title>Genome sequencing provides insights into the evolution of gene families encoding plant cell wall-degrading enzymes in longhorned beetles.</title>
        <authorList>
            <person name="Shin N.R."/>
            <person name="Okamura Y."/>
            <person name="Kirsch R."/>
            <person name="Pauchet Y."/>
        </authorList>
    </citation>
    <scope>NUCLEOTIDE SEQUENCE [LARGE SCALE GENOMIC DNA]</scope>
    <source>
        <strain evidence="9">EAD_L_NR</strain>
    </source>
</reference>
<organism evidence="9 10">
    <name type="scientific">Exocentrus adspersus</name>
    <dbReference type="NCBI Taxonomy" id="1586481"/>
    <lineage>
        <taxon>Eukaryota</taxon>
        <taxon>Metazoa</taxon>
        <taxon>Ecdysozoa</taxon>
        <taxon>Arthropoda</taxon>
        <taxon>Hexapoda</taxon>
        <taxon>Insecta</taxon>
        <taxon>Pterygota</taxon>
        <taxon>Neoptera</taxon>
        <taxon>Endopterygota</taxon>
        <taxon>Coleoptera</taxon>
        <taxon>Polyphaga</taxon>
        <taxon>Cucujiformia</taxon>
        <taxon>Chrysomeloidea</taxon>
        <taxon>Cerambycidae</taxon>
        <taxon>Lamiinae</taxon>
        <taxon>Acanthocinini</taxon>
        <taxon>Exocentrus</taxon>
    </lineage>
</organism>
<keyword evidence="6" id="KW-0472">Membrane</keyword>
<evidence type="ECO:0000256" key="7">
    <source>
        <dbReference type="ARBA" id="ARBA00023288"/>
    </source>
</evidence>
<dbReference type="PANTHER" id="PTHR33562">
    <property type="entry name" value="ATILLA, ISOFORM B-RELATED-RELATED"/>
    <property type="match status" value="1"/>
</dbReference>